<accession>A0A0M0HJY5</accession>
<organism evidence="2 3">
    <name type="scientific">Vibrio nereis</name>
    <dbReference type="NCBI Taxonomy" id="693"/>
    <lineage>
        <taxon>Bacteria</taxon>
        <taxon>Pseudomonadati</taxon>
        <taxon>Pseudomonadota</taxon>
        <taxon>Gammaproteobacteria</taxon>
        <taxon>Vibrionales</taxon>
        <taxon>Vibrionaceae</taxon>
        <taxon>Vibrio</taxon>
    </lineage>
</organism>
<evidence type="ECO:0000313" key="3">
    <source>
        <dbReference type="Proteomes" id="UP000037515"/>
    </source>
</evidence>
<dbReference type="InterPro" id="IPR000835">
    <property type="entry name" value="HTH_MarR-typ"/>
</dbReference>
<gene>
    <name evidence="2" type="ORF">AKJ17_15085</name>
</gene>
<dbReference type="RefSeq" id="WP_053396642.1">
    <property type="nucleotide sequence ID" value="NZ_LHPJ01000016.1"/>
</dbReference>
<dbReference type="InterPro" id="IPR036388">
    <property type="entry name" value="WH-like_DNA-bd_sf"/>
</dbReference>
<dbReference type="PATRIC" id="fig|693.5.peg.3078"/>
<comment type="caution">
    <text evidence="2">The sequence shown here is derived from an EMBL/GenBank/DDBJ whole genome shotgun (WGS) entry which is preliminary data.</text>
</comment>
<dbReference type="InterPro" id="IPR036390">
    <property type="entry name" value="WH_DNA-bd_sf"/>
</dbReference>
<dbReference type="STRING" id="693.AKJ17_15085"/>
<dbReference type="EMBL" id="LHPJ01000016">
    <property type="protein sequence ID" value="KOO02399.1"/>
    <property type="molecule type" value="Genomic_DNA"/>
</dbReference>
<dbReference type="SMART" id="SM00347">
    <property type="entry name" value="HTH_MARR"/>
    <property type="match status" value="1"/>
</dbReference>
<dbReference type="PROSITE" id="PS50995">
    <property type="entry name" value="HTH_MARR_2"/>
    <property type="match status" value="1"/>
</dbReference>
<dbReference type="PRINTS" id="PR00598">
    <property type="entry name" value="HTHMARR"/>
</dbReference>
<dbReference type="InterPro" id="IPR039422">
    <property type="entry name" value="MarR/SlyA-like"/>
</dbReference>
<reference evidence="3" key="1">
    <citation type="submission" date="2015-08" db="EMBL/GenBank/DDBJ databases">
        <title>Vibrio galatheae sp. nov., a novel member of the Vibrionaceae family isolated from the Solomon Islands.</title>
        <authorList>
            <person name="Giubergia S."/>
            <person name="Machado H."/>
            <person name="Mateiu R.V."/>
            <person name="Gram L."/>
        </authorList>
    </citation>
    <scope>NUCLEOTIDE SEQUENCE [LARGE SCALE GENOMIC DNA]</scope>
    <source>
        <strain evidence="3">DSM 19584</strain>
    </source>
</reference>
<name>A0A0M0HJY5_VIBNE</name>
<dbReference type="Gene3D" id="1.10.10.10">
    <property type="entry name" value="Winged helix-like DNA-binding domain superfamily/Winged helix DNA-binding domain"/>
    <property type="match status" value="1"/>
</dbReference>
<dbReference type="Pfam" id="PF12802">
    <property type="entry name" value="MarR_2"/>
    <property type="match status" value="1"/>
</dbReference>
<evidence type="ECO:0000259" key="1">
    <source>
        <dbReference type="PROSITE" id="PS50995"/>
    </source>
</evidence>
<protein>
    <submittedName>
        <fullName evidence="2">MarR family transcriptional regulator</fullName>
    </submittedName>
</protein>
<dbReference type="OrthoDB" id="3178168at2"/>
<dbReference type="AlphaFoldDB" id="A0A0M0HJY5"/>
<evidence type="ECO:0000313" key="2">
    <source>
        <dbReference type="EMBL" id="KOO02399.1"/>
    </source>
</evidence>
<dbReference type="PANTHER" id="PTHR33164">
    <property type="entry name" value="TRANSCRIPTIONAL REGULATOR, MARR FAMILY"/>
    <property type="match status" value="1"/>
</dbReference>
<proteinExistence type="predicted"/>
<keyword evidence="3" id="KW-1185">Reference proteome</keyword>
<dbReference type="GO" id="GO:0006950">
    <property type="term" value="P:response to stress"/>
    <property type="evidence" value="ECO:0007669"/>
    <property type="project" value="TreeGrafter"/>
</dbReference>
<feature type="domain" description="HTH marR-type" evidence="1">
    <location>
        <begin position="1"/>
        <end position="136"/>
    </location>
</feature>
<dbReference type="SUPFAM" id="SSF46785">
    <property type="entry name" value="Winged helix' DNA-binding domain"/>
    <property type="match status" value="1"/>
</dbReference>
<sequence>MTLETNLIELERFCAKAWRVYAKEDPLSSLSFNEFDYLRVIQDYPKGIRITDLAEEMKVTKPSASNMVARLKKKGLVQRVACHEDGRSKRVMLTAQVIQDLSLEQVVYKSIADTMKQKLSCEEANQLAYLLEKSLKN</sequence>
<dbReference type="PANTHER" id="PTHR33164:SF95">
    <property type="entry name" value="TRANSCRIPTIONAL REGULATOR"/>
    <property type="match status" value="1"/>
</dbReference>
<dbReference type="Proteomes" id="UP000037515">
    <property type="component" value="Unassembled WGS sequence"/>
</dbReference>
<dbReference type="GO" id="GO:0003700">
    <property type="term" value="F:DNA-binding transcription factor activity"/>
    <property type="evidence" value="ECO:0007669"/>
    <property type="project" value="InterPro"/>
</dbReference>